<dbReference type="InterPro" id="IPR036236">
    <property type="entry name" value="Znf_C2H2_sf"/>
</dbReference>
<comment type="caution">
    <text evidence="3">The sequence shown here is derived from an EMBL/GenBank/DDBJ whole genome shotgun (WGS) entry which is preliminary data.</text>
</comment>
<dbReference type="GO" id="GO:0008270">
    <property type="term" value="F:zinc ion binding"/>
    <property type="evidence" value="ECO:0007669"/>
    <property type="project" value="UniProtKB-KW"/>
</dbReference>
<keyword evidence="4" id="KW-1185">Reference proteome</keyword>
<feature type="domain" description="C2H2-type" evidence="2">
    <location>
        <begin position="48"/>
        <end position="76"/>
    </location>
</feature>
<name>A0AAD4PFS0_9MUSC</name>
<evidence type="ECO:0000313" key="3">
    <source>
        <dbReference type="EMBL" id="KAH8355364.1"/>
    </source>
</evidence>
<evidence type="ECO:0000259" key="2">
    <source>
        <dbReference type="PROSITE" id="PS50157"/>
    </source>
</evidence>
<evidence type="ECO:0000313" key="4">
    <source>
        <dbReference type="Proteomes" id="UP001200034"/>
    </source>
</evidence>
<dbReference type="InterPro" id="IPR013087">
    <property type="entry name" value="Znf_C2H2_type"/>
</dbReference>
<protein>
    <recommendedName>
        <fullName evidence="2">C2H2-type domain-containing protein</fullName>
    </recommendedName>
</protein>
<keyword evidence="1" id="KW-0479">Metal-binding</keyword>
<reference evidence="3" key="1">
    <citation type="journal article" date="2021" name="Mol. Ecol. Resour.">
        <title>Phylogenomic analyses of the genus Drosophila reveals genomic signals of climate adaptation.</title>
        <authorList>
            <person name="Li F."/>
            <person name="Rane R.V."/>
            <person name="Luria V."/>
            <person name="Xiong Z."/>
            <person name="Chen J."/>
            <person name="Li Z."/>
            <person name="Catullo R.A."/>
            <person name="Griffin P.C."/>
            <person name="Schiffer M."/>
            <person name="Pearce S."/>
            <person name="Lee S.F."/>
            <person name="McElroy K."/>
            <person name="Stocker A."/>
            <person name="Shirriffs J."/>
            <person name="Cockerell F."/>
            <person name="Coppin C."/>
            <person name="Sgro C.M."/>
            <person name="Karger A."/>
            <person name="Cain J.W."/>
            <person name="Weber J.A."/>
            <person name="Santpere G."/>
            <person name="Kirschner M.W."/>
            <person name="Hoffmann A.A."/>
            <person name="Oakeshott J.G."/>
            <person name="Zhang G."/>
        </authorList>
    </citation>
    <scope>NUCLEOTIDE SEQUENCE</scope>
    <source>
        <strain evidence="3">BGI-SZ-2011g</strain>
    </source>
</reference>
<dbReference type="AlphaFoldDB" id="A0AAD4PFS0"/>
<organism evidence="3 4">
    <name type="scientific">Drosophila rubida</name>
    <dbReference type="NCBI Taxonomy" id="30044"/>
    <lineage>
        <taxon>Eukaryota</taxon>
        <taxon>Metazoa</taxon>
        <taxon>Ecdysozoa</taxon>
        <taxon>Arthropoda</taxon>
        <taxon>Hexapoda</taxon>
        <taxon>Insecta</taxon>
        <taxon>Pterygota</taxon>
        <taxon>Neoptera</taxon>
        <taxon>Endopterygota</taxon>
        <taxon>Diptera</taxon>
        <taxon>Brachycera</taxon>
        <taxon>Muscomorpha</taxon>
        <taxon>Ephydroidea</taxon>
        <taxon>Drosophilidae</taxon>
        <taxon>Drosophila</taxon>
    </lineage>
</organism>
<dbReference type="EMBL" id="JAJJHW010003889">
    <property type="protein sequence ID" value="KAH8355364.1"/>
    <property type="molecule type" value="Genomic_DNA"/>
</dbReference>
<gene>
    <name evidence="3" type="ORF">KR093_011721</name>
</gene>
<proteinExistence type="predicted"/>
<dbReference type="SMART" id="SM00355">
    <property type="entry name" value="ZnF_C2H2"/>
    <property type="match status" value="2"/>
</dbReference>
<sequence length="165" mass="18810">MEADKNKRKYSVLFRCAVTKCPYTTTRLFNLQRHAKTHTKEHWRSKRFPCPCCAYAAATRAHLRRHMANKHPAEDISAHDLTGLSYEELEQMEHKQEQEQSQSQINETSAEFIEGPVTVLQMVTPLSPQTEPLPGEMYCNVTLEGEAFRLIPVALLPAEEVAGEL</sequence>
<dbReference type="SUPFAM" id="SSF57667">
    <property type="entry name" value="beta-beta-alpha zinc fingers"/>
    <property type="match status" value="1"/>
</dbReference>
<evidence type="ECO:0000256" key="1">
    <source>
        <dbReference type="PROSITE-ProRule" id="PRU00042"/>
    </source>
</evidence>
<dbReference type="Proteomes" id="UP001200034">
    <property type="component" value="Unassembled WGS sequence"/>
</dbReference>
<keyword evidence="1" id="KW-0863">Zinc-finger</keyword>
<feature type="domain" description="C2H2-type" evidence="2">
    <location>
        <begin position="14"/>
        <end position="43"/>
    </location>
</feature>
<dbReference type="Gene3D" id="3.30.160.60">
    <property type="entry name" value="Classic Zinc Finger"/>
    <property type="match status" value="1"/>
</dbReference>
<dbReference type="PROSITE" id="PS50157">
    <property type="entry name" value="ZINC_FINGER_C2H2_2"/>
    <property type="match status" value="2"/>
</dbReference>
<keyword evidence="1" id="KW-0862">Zinc</keyword>
<accession>A0AAD4PFS0</accession>